<dbReference type="EMBL" id="CT868216">
    <property type="protein sequence ID" value="CAK75750.1"/>
    <property type="molecule type" value="Genomic_DNA"/>
</dbReference>
<gene>
    <name evidence="1" type="ORF">GSPATT00039088001</name>
</gene>
<dbReference type="AlphaFoldDB" id="A0CY83"/>
<organism evidence="1 2">
    <name type="scientific">Paramecium tetraurelia</name>
    <dbReference type="NCBI Taxonomy" id="5888"/>
    <lineage>
        <taxon>Eukaryota</taxon>
        <taxon>Sar</taxon>
        <taxon>Alveolata</taxon>
        <taxon>Ciliophora</taxon>
        <taxon>Intramacronucleata</taxon>
        <taxon>Oligohymenophorea</taxon>
        <taxon>Peniculida</taxon>
        <taxon>Parameciidae</taxon>
        <taxon>Paramecium</taxon>
    </lineage>
</organism>
<dbReference type="InParanoid" id="A0CY83"/>
<keyword evidence="2" id="KW-1185">Reference proteome</keyword>
<evidence type="ECO:0008006" key="3">
    <source>
        <dbReference type="Google" id="ProtNLM"/>
    </source>
</evidence>
<reference evidence="1 2" key="1">
    <citation type="journal article" date="2006" name="Nature">
        <title>Global trends of whole-genome duplications revealed by the ciliate Paramecium tetraurelia.</title>
        <authorList>
            <consortium name="Genoscope"/>
            <person name="Aury J.-M."/>
            <person name="Jaillon O."/>
            <person name="Duret L."/>
            <person name="Noel B."/>
            <person name="Jubin C."/>
            <person name="Porcel B.M."/>
            <person name="Segurens B."/>
            <person name="Daubin V."/>
            <person name="Anthouard V."/>
            <person name="Aiach N."/>
            <person name="Arnaiz O."/>
            <person name="Billaut A."/>
            <person name="Beisson J."/>
            <person name="Blanc I."/>
            <person name="Bouhouche K."/>
            <person name="Camara F."/>
            <person name="Duharcourt S."/>
            <person name="Guigo R."/>
            <person name="Gogendeau D."/>
            <person name="Katinka M."/>
            <person name="Keller A.-M."/>
            <person name="Kissmehl R."/>
            <person name="Klotz C."/>
            <person name="Koll F."/>
            <person name="Le Moue A."/>
            <person name="Lepere C."/>
            <person name="Malinsky S."/>
            <person name="Nowacki M."/>
            <person name="Nowak J.K."/>
            <person name="Plattner H."/>
            <person name="Poulain J."/>
            <person name="Ruiz F."/>
            <person name="Serrano V."/>
            <person name="Zagulski M."/>
            <person name="Dessen P."/>
            <person name="Betermier M."/>
            <person name="Weissenbach J."/>
            <person name="Scarpelli C."/>
            <person name="Schachter V."/>
            <person name="Sperling L."/>
            <person name="Meyer E."/>
            <person name="Cohen J."/>
            <person name="Wincker P."/>
        </authorList>
    </citation>
    <scope>NUCLEOTIDE SEQUENCE [LARGE SCALE GENOMIC DNA]</scope>
    <source>
        <strain evidence="1 2">Stock d4-2</strain>
    </source>
</reference>
<dbReference type="Proteomes" id="UP000000600">
    <property type="component" value="Unassembled WGS sequence"/>
</dbReference>
<proteinExistence type="predicted"/>
<name>A0CY83_PARTE</name>
<dbReference type="GeneID" id="5028930"/>
<evidence type="ECO:0000313" key="2">
    <source>
        <dbReference type="Proteomes" id="UP000000600"/>
    </source>
</evidence>
<protein>
    <recommendedName>
        <fullName evidence="3">Transmembrane protein</fullName>
    </recommendedName>
</protein>
<sequence length="225" mass="27150">MPDFTINELFIISVQKSKLQILDQFRCNDKIQFLEPILSVLEITFFVCHPNLLSIDFECKKNIISWDYLNYELFHDQGHFSIRFHQYFNFFHQVLGHNISWFQQFHNIGQYQWIIQKNSVIYYSSIRFQQFTQHLIVEITFVLKYIISCFIKGCCYASSSIIDCFQVDLIFRLKYISLLFDLFISLLTLNLSYWQLKPTNQTNFKQLHSSRYPSLILILKNCYFF</sequence>
<dbReference type="RefSeq" id="XP_001443147.1">
    <property type="nucleotide sequence ID" value="XM_001443110.1"/>
</dbReference>
<dbReference type="HOGENOM" id="CLU_1231920_0_0_1"/>
<accession>A0CY83</accession>
<evidence type="ECO:0000313" key="1">
    <source>
        <dbReference type="EMBL" id="CAK75750.1"/>
    </source>
</evidence>
<dbReference type="KEGG" id="ptm:GSPATT00039088001"/>